<dbReference type="Proteomes" id="UP000184073">
    <property type="component" value="Unassembled WGS sequence"/>
</dbReference>
<keyword evidence="1" id="KW-1133">Transmembrane helix</keyword>
<dbReference type="VEuPathDB" id="FungiDB:ASPVEDRAFT_836339"/>
<gene>
    <name evidence="2" type="ORF">ASPVEDRAFT_836339</name>
</gene>
<sequence>MDWYNCFYQVRSFASGWRSHVLLLAKSALVSMFFSFLLYTTLPFFFDIMFSRIPTTTPVSPPSRFSLILIGAYYAWSGCQFYLRCMYVVYALPVQIVLREEPK</sequence>
<name>A0A1L9PUJ8_ASPVE</name>
<keyword evidence="3" id="KW-1185">Reference proteome</keyword>
<dbReference type="EMBL" id="KV878132">
    <property type="protein sequence ID" value="OJJ05198.1"/>
    <property type="molecule type" value="Genomic_DNA"/>
</dbReference>
<proteinExistence type="predicted"/>
<reference evidence="3" key="1">
    <citation type="journal article" date="2017" name="Genome Biol.">
        <title>Comparative genomics reveals high biological diversity and specific adaptations in the industrially and medically important fungal genus Aspergillus.</title>
        <authorList>
            <person name="de Vries R.P."/>
            <person name="Riley R."/>
            <person name="Wiebenga A."/>
            <person name="Aguilar-Osorio G."/>
            <person name="Amillis S."/>
            <person name="Uchima C.A."/>
            <person name="Anderluh G."/>
            <person name="Asadollahi M."/>
            <person name="Askin M."/>
            <person name="Barry K."/>
            <person name="Battaglia E."/>
            <person name="Bayram O."/>
            <person name="Benocci T."/>
            <person name="Braus-Stromeyer S.A."/>
            <person name="Caldana C."/>
            <person name="Canovas D."/>
            <person name="Cerqueira G.C."/>
            <person name="Chen F."/>
            <person name="Chen W."/>
            <person name="Choi C."/>
            <person name="Clum A."/>
            <person name="Dos Santos R.A."/>
            <person name="Damasio A.R."/>
            <person name="Diallinas G."/>
            <person name="Emri T."/>
            <person name="Fekete E."/>
            <person name="Flipphi M."/>
            <person name="Freyberg S."/>
            <person name="Gallo A."/>
            <person name="Gournas C."/>
            <person name="Habgood R."/>
            <person name="Hainaut M."/>
            <person name="Harispe M.L."/>
            <person name="Henrissat B."/>
            <person name="Hilden K.S."/>
            <person name="Hope R."/>
            <person name="Hossain A."/>
            <person name="Karabika E."/>
            <person name="Karaffa L."/>
            <person name="Karanyi Z."/>
            <person name="Krasevec N."/>
            <person name="Kuo A."/>
            <person name="Kusch H."/>
            <person name="LaButti K."/>
            <person name="Lagendijk E.L."/>
            <person name="Lapidus A."/>
            <person name="Levasseur A."/>
            <person name="Lindquist E."/>
            <person name="Lipzen A."/>
            <person name="Logrieco A.F."/>
            <person name="MacCabe A."/>
            <person name="Maekelae M.R."/>
            <person name="Malavazi I."/>
            <person name="Melin P."/>
            <person name="Meyer V."/>
            <person name="Mielnichuk N."/>
            <person name="Miskei M."/>
            <person name="Molnar A.P."/>
            <person name="Mule G."/>
            <person name="Ngan C.Y."/>
            <person name="Orejas M."/>
            <person name="Orosz E."/>
            <person name="Ouedraogo J.P."/>
            <person name="Overkamp K.M."/>
            <person name="Park H.-S."/>
            <person name="Perrone G."/>
            <person name="Piumi F."/>
            <person name="Punt P.J."/>
            <person name="Ram A.F."/>
            <person name="Ramon A."/>
            <person name="Rauscher S."/>
            <person name="Record E."/>
            <person name="Riano-Pachon D.M."/>
            <person name="Robert V."/>
            <person name="Roehrig J."/>
            <person name="Ruller R."/>
            <person name="Salamov A."/>
            <person name="Salih N.S."/>
            <person name="Samson R.A."/>
            <person name="Sandor E."/>
            <person name="Sanguinetti M."/>
            <person name="Schuetze T."/>
            <person name="Sepcic K."/>
            <person name="Shelest E."/>
            <person name="Sherlock G."/>
            <person name="Sophianopoulou V."/>
            <person name="Squina F.M."/>
            <person name="Sun H."/>
            <person name="Susca A."/>
            <person name="Todd R.B."/>
            <person name="Tsang A."/>
            <person name="Unkles S.E."/>
            <person name="van de Wiele N."/>
            <person name="van Rossen-Uffink D."/>
            <person name="Oliveira J.V."/>
            <person name="Vesth T.C."/>
            <person name="Visser J."/>
            <person name="Yu J.-H."/>
            <person name="Zhou M."/>
            <person name="Andersen M.R."/>
            <person name="Archer D.B."/>
            <person name="Baker S.E."/>
            <person name="Benoit I."/>
            <person name="Brakhage A.A."/>
            <person name="Braus G.H."/>
            <person name="Fischer R."/>
            <person name="Frisvad J.C."/>
            <person name="Goldman G.H."/>
            <person name="Houbraken J."/>
            <person name="Oakley B."/>
            <person name="Pocsi I."/>
            <person name="Scazzocchio C."/>
            <person name="Seiboth B."/>
            <person name="vanKuyk P.A."/>
            <person name="Wortman J."/>
            <person name="Dyer P.S."/>
            <person name="Grigoriev I.V."/>
        </authorList>
    </citation>
    <scope>NUCLEOTIDE SEQUENCE [LARGE SCALE GENOMIC DNA]</scope>
    <source>
        <strain evidence="3">CBS 583.65</strain>
    </source>
</reference>
<accession>A0A1L9PUJ8</accession>
<evidence type="ECO:0000313" key="2">
    <source>
        <dbReference type="EMBL" id="OJJ05198.1"/>
    </source>
</evidence>
<keyword evidence="1" id="KW-0472">Membrane</keyword>
<evidence type="ECO:0000256" key="1">
    <source>
        <dbReference type="SAM" id="Phobius"/>
    </source>
</evidence>
<dbReference type="GeneID" id="63732936"/>
<dbReference type="RefSeq" id="XP_040670960.1">
    <property type="nucleotide sequence ID" value="XM_040817425.1"/>
</dbReference>
<keyword evidence="1" id="KW-0812">Transmembrane</keyword>
<feature type="transmembrane region" description="Helical" evidence="1">
    <location>
        <begin position="21"/>
        <end position="45"/>
    </location>
</feature>
<evidence type="ECO:0000313" key="3">
    <source>
        <dbReference type="Proteomes" id="UP000184073"/>
    </source>
</evidence>
<protein>
    <submittedName>
        <fullName evidence="2">Uncharacterized protein</fullName>
    </submittedName>
</protein>
<organism evidence="2 3">
    <name type="scientific">Aspergillus versicolor CBS 583.65</name>
    <dbReference type="NCBI Taxonomy" id="1036611"/>
    <lineage>
        <taxon>Eukaryota</taxon>
        <taxon>Fungi</taxon>
        <taxon>Dikarya</taxon>
        <taxon>Ascomycota</taxon>
        <taxon>Pezizomycotina</taxon>
        <taxon>Eurotiomycetes</taxon>
        <taxon>Eurotiomycetidae</taxon>
        <taxon>Eurotiales</taxon>
        <taxon>Aspergillaceae</taxon>
        <taxon>Aspergillus</taxon>
        <taxon>Aspergillus subgen. Nidulantes</taxon>
    </lineage>
</organism>
<dbReference type="AlphaFoldDB" id="A0A1L9PUJ8"/>